<accession>A0ACA9SBI4</accession>
<feature type="non-terminal residue" evidence="1">
    <location>
        <position position="132"/>
    </location>
</feature>
<reference evidence="1" key="1">
    <citation type="submission" date="2021-06" db="EMBL/GenBank/DDBJ databases">
        <authorList>
            <person name="Kallberg Y."/>
            <person name="Tangrot J."/>
            <person name="Rosling A."/>
        </authorList>
    </citation>
    <scope>NUCLEOTIDE SEQUENCE</scope>
    <source>
        <strain evidence="1">MA461A</strain>
    </source>
</reference>
<proteinExistence type="predicted"/>
<comment type="caution">
    <text evidence="1">The sequence shown here is derived from an EMBL/GenBank/DDBJ whole genome shotgun (WGS) entry which is preliminary data.</text>
</comment>
<dbReference type="EMBL" id="CAJVQC010109631">
    <property type="protein sequence ID" value="CAG8834615.1"/>
    <property type="molecule type" value="Genomic_DNA"/>
</dbReference>
<evidence type="ECO:0000313" key="1">
    <source>
        <dbReference type="EMBL" id="CAG8834615.1"/>
    </source>
</evidence>
<sequence>NENKFLLKEKNECDKTDLNNQQIINKNKNLKEKDFENKISELRQEIHGVKKELSGFIKHNNLEKEKIRIDESLDNFKIIYNETDSIETIGKNNLKNGKKQANEIEEQLKECEKFKKEVEDKITEIMITHLDI</sequence>
<feature type="non-terminal residue" evidence="1">
    <location>
        <position position="1"/>
    </location>
</feature>
<evidence type="ECO:0000313" key="2">
    <source>
        <dbReference type="Proteomes" id="UP000789920"/>
    </source>
</evidence>
<organism evidence="1 2">
    <name type="scientific">Racocetra persica</name>
    <dbReference type="NCBI Taxonomy" id="160502"/>
    <lineage>
        <taxon>Eukaryota</taxon>
        <taxon>Fungi</taxon>
        <taxon>Fungi incertae sedis</taxon>
        <taxon>Mucoromycota</taxon>
        <taxon>Glomeromycotina</taxon>
        <taxon>Glomeromycetes</taxon>
        <taxon>Diversisporales</taxon>
        <taxon>Gigasporaceae</taxon>
        <taxon>Racocetra</taxon>
    </lineage>
</organism>
<keyword evidence="2" id="KW-1185">Reference proteome</keyword>
<gene>
    <name evidence="1" type="ORF">RPERSI_LOCUS29248</name>
</gene>
<dbReference type="Proteomes" id="UP000789920">
    <property type="component" value="Unassembled WGS sequence"/>
</dbReference>
<protein>
    <submittedName>
        <fullName evidence="1">15274_t:CDS:1</fullName>
    </submittedName>
</protein>
<name>A0ACA9SBI4_9GLOM</name>